<protein>
    <submittedName>
        <fullName evidence="1">Tyrosine-protein phosphatase</fullName>
    </submittedName>
</protein>
<dbReference type="RefSeq" id="WP_285671760.1">
    <property type="nucleotide sequence ID" value="NZ_BSYI01000014.1"/>
</dbReference>
<dbReference type="InterPro" id="IPR026893">
    <property type="entry name" value="Tyr/Ser_Pase_IphP-type"/>
</dbReference>
<dbReference type="Pfam" id="PF13350">
    <property type="entry name" value="Y_phosphatase3"/>
    <property type="match status" value="1"/>
</dbReference>
<dbReference type="SUPFAM" id="SSF52799">
    <property type="entry name" value="(Phosphotyrosine protein) phosphatases II"/>
    <property type="match status" value="1"/>
</dbReference>
<sequence>MRKSLDPNSEFQRRRQRKIARWNRPLETRWDRLRAWVNMIFVDHGFFRYLYLNLHRVGERAWRSAQPAPHQIRAFARRGGRSVVSLRGGQFFGSLPLERETCAEEGLAFHNFVLRSRSLPDREELAAAQRLFESLEYPVLFHCKSGADRAGFMSALYLALAEGRPVAEAKAQLSLRFGHVRQGKTGVLDAFFDAYERETGGRVPLAEWIETGYDREAVIRGHRTARWASWLTDVVLRRE</sequence>
<evidence type="ECO:0000313" key="1">
    <source>
        <dbReference type="EMBL" id="GMG82969.1"/>
    </source>
</evidence>
<organism evidence="1 2">
    <name type="scientific">Paralimibaculum aggregatum</name>
    <dbReference type="NCBI Taxonomy" id="3036245"/>
    <lineage>
        <taxon>Bacteria</taxon>
        <taxon>Pseudomonadati</taxon>
        <taxon>Pseudomonadota</taxon>
        <taxon>Alphaproteobacteria</taxon>
        <taxon>Rhodobacterales</taxon>
        <taxon>Paracoccaceae</taxon>
        <taxon>Paralimibaculum</taxon>
    </lineage>
</organism>
<dbReference type="InterPro" id="IPR029021">
    <property type="entry name" value="Prot-tyrosine_phosphatase-like"/>
</dbReference>
<proteinExistence type="predicted"/>
<evidence type="ECO:0000313" key="2">
    <source>
        <dbReference type="Proteomes" id="UP001239909"/>
    </source>
</evidence>
<dbReference type="EMBL" id="BSYI01000014">
    <property type="protein sequence ID" value="GMG82969.1"/>
    <property type="molecule type" value="Genomic_DNA"/>
</dbReference>
<name>A0ABQ6LI55_9RHOB</name>
<keyword evidence="2" id="KW-1185">Reference proteome</keyword>
<comment type="caution">
    <text evidence="1">The sequence shown here is derived from an EMBL/GenBank/DDBJ whole genome shotgun (WGS) entry which is preliminary data.</text>
</comment>
<reference evidence="1 2" key="1">
    <citation type="submission" date="2023-04" db="EMBL/GenBank/DDBJ databases">
        <title>Marinoamorphus aggregata gen. nov., sp. Nov., isolate from tissue of brittle star Ophioplocus japonicus.</title>
        <authorList>
            <person name="Kawano K."/>
            <person name="Sawayama S."/>
            <person name="Nakagawa S."/>
        </authorList>
    </citation>
    <scope>NUCLEOTIDE SEQUENCE [LARGE SCALE GENOMIC DNA]</scope>
    <source>
        <strain evidence="1 2">NKW23</strain>
    </source>
</reference>
<accession>A0ABQ6LI55</accession>
<gene>
    <name evidence="1" type="ORF">LNKW23_21820</name>
</gene>
<dbReference type="Proteomes" id="UP001239909">
    <property type="component" value="Unassembled WGS sequence"/>
</dbReference>
<dbReference type="Gene3D" id="3.90.190.10">
    <property type="entry name" value="Protein tyrosine phosphatase superfamily"/>
    <property type="match status" value="1"/>
</dbReference>